<organism evidence="2 3">
    <name type="scientific">Heligmosomoides polygyrus</name>
    <name type="common">Parasitic roundworm</name>
    <dbReference type="NCBI Taxonomy" id="6339"/>
    <lineage>
        <taxon>Eukaryota</taxon>
        <taxon>Metazoa</taxon>
        <taxon>Ecdysozoa</taxon>
        <taxon>Nematoda</taxon>
        <taxon>Chromadorea</taxon>
        <taxon>Rhabditida</taxon>
        <taxon>Rhabditina</taxon>
        <taxon>Rhabditomorpha</taxon>
        <taxon>Strongyloidea</taxon>
        <taxon>Heligmosomidae</taxon>
        <taxon>Heligmosomoides</taxon>
    </lineage>
</organism>
<dbReference type="WBParaSite" id="HPBE_0001012501-mRNA-1">
    <property type="protein sequence ID" value="HPBE_0001012501-mRNA-1"/>
    <property type="gene ID" value="HPBE_0001012501"/>
</dbReference>
<evidence type="ECO:0000313" key="3">
    <source>
        <dbReference type="WBParaSite" id="HPBE_0001012501-mRNA-1"/>
    </source>
</evidence>
<accession>A0A3P7ZIE7</accession>
<accession>A0A183FQT4</accession>
<keyword evidence="2" id="KW-1185">Reference proteome</keyword>
<evidence type="ECO:0000313" key="2">
    <source>
        <dbReference type="Proteomes" id="UP000050761"/>
    </source>
</evidence>
<sequence length="184" mass="21153">MNVYERLVDSRLRKMVPSSQKQWDFVLERFIAIFVGRQVMEEYREKRKPCYIAYLELQKDSNGYLWPYSEKLSEREVSQSDHGHKGHVRRLTSCDANSTGSDENGGTVEVHTGSASSPFLFLLTLDCKVNRLGDGLLRTILYADTITLVAESQEKLEDNVQLWQRAVWGNGLLLKGEEDDIHQL</sequence>
<dbReference type="OrthoDB" id="410104at2759"/>
<reference evidence="1 2" key="1">
    <citation type="submission" date="2018-11" db="EMBL/GenBank/DDBJ databases">
        <authorList>
            <consortium name="Pathogen Informatics"/>
        </authorList>
    </citation>
    <scope>NUCLEOTIDE SEQUENCE [LARGE SCALE GENOMIC DNA]</scope>
</reference>
<proteinExistence type="predicted"/>
<protein>
    <submittedName>
        <fullName evidence="3">Reverse transcriptase domain-containing protein</fullName>
    </submittedName>
</protein>
<evidence type="ECO:0000313" key="1">
    <source>
        <dbReference type="EMBL" id="VDO83774.1"/>
    </source>
</evidence>
<dbReference type="Proteomes" id="UP000050761">
    <property type="component" value="Unassembled WGS sequence"/>
</dbReference>
<name>A0A183FQT4_HELPZ</name>
<gene>
    <name evidence="1" type="ORF">HPBE_LOCUS10126</name>
</gene>
<dbReference type="AlphaFoldDB" id="A0A183FQT4"/>
<dbReference type="EMBL" id="UZAH01026657">
    <property type="protein sequence ID" value="VDO83774.1"/>
    <property type="molecule type" value="Genomic_DNA"/>
</dbReference>
<reference evidence="3" key="2">
    <citation type="submission" date="2019-09" db="UniProtKB">
        <authorList>
            <consortium name="WormBaseParasite"/>
        </authorList>
    </citation>
    <scope>IDENTIFICATION</scope>
</reference>